<dbReference type="EMBL" id="CAJVPP010013553">
    <property type="protein sequence ID" value="CAG8721289.1"/>
    <property type="molecule type" value="Genomic_DNA"/>
</dbReference>
<protein>
    <submittedName>
        <fullName evidence="1">2727_t:CDS:1</fullName>
    </submittedName>
</protein>
<sequence>SEFVEHSFGLMNLKEDLEGSNKSYSKYEKVSKEDLKFDDEYEDLINAESNNS</sequence>
<gene>
    <name evidence="1" type="ORF">FMOSSE_LOCUS15010</name>
</gene>
<keyword evidence="2" id="KW-1185">Reference proteome</keyword>
<comment type="caution">
    <text evidence="1">The sequence shown here is derived from an EMBL/GenBank/DDBJ whole genome shotgun (WGS) entry which is preliminary data.</text>
</comment>
<organism evidence="1 2">
    <name type="scientific">Funneliformis mosseae</name>
    <name type="common">Endomycorrhizal fungus</name>
    <name type="synonym">Glomus mosseae</name>
    <dbReference type="NCBI Taxonomy" id="27381"/>
    <lineage>
        <taxon>Eukaryota</taxon>
        <taxon>Fungi</taxon>
        <taxon>Fungi incertae sedis</taxon>
        <taxon>Mucoromycota</taxon>
        <taxon>Glomeromycotina</taxon>
        <taxon>Glomeromycetes</taxon>
        <taxon>Glomerales</taxon>
        <taxon>Glomeraceae</taxon>
        <taxon>Funneliformis</taxon>
    </lineage>
</organism>
<dbReference type="Proteomes" id="UP000789375">
    <property type="component" value="Unassembled WGS sequence"/>
</dbReference>
<evidence type="ECO:0000313" key="1">
    <source>
        <dbReference type="EMBL" id="CAG8721289.1"/>
    </source>
</evidence>
<proteinExistence type="predicted"/>
<name>A0A9N9I5G1_FUNMO</name>
<reference evidence="1" key="1">
    <citation type="submission" date="2021-06" db="EMBL/GenBank/DDBJ databases">
        <authorList>
            <person name="Kallberg Y."/>
            <person name="Tangrot J."/>
            <person name="Rosling A."/>
        </authorList>
    </citation>
    <scope>NUCLEOTIDE SEQUENCE</scope>
    <source>
        <strain evidence="1">87-6 pot B 2015</strain>
    </source>
</reference>
<feature type="non-terminal residue" evidence="1">
    <location>
        <position position="52"/>
    </location>
</feature>
<evidence type="ECO:0000313" key="2">
    <source>
        <dbReference type="Proteomes" id="UP000789375"/>
    </source>
</evidence>
<accession>A0A9N9I5G1</accession>
<dbReference type="AlphaFoldDB" id="A0A9N9I5G1"/>